<reference evidence="2" key="2">
    <citation type="submission" date="2020-12" db="EMBL/GenBank/DDBJ databases">
        <title>New Spironucleus salmonicida genome in near-complete chromosomes.</title>
        <authorList>
            <person name="Xu F."/>
            <person name="Kurt Z."/>
            <person name="Jimenez-Gonzalez A."/>
            <person name="Astvaldsson A."/>
            <person name="Andersson J.O."/>
            <person name="Svard S.G."/>
        </authorList>
    </citation>
    <scope>NUCLEOTIDE SEQUENCE</scope>
    <source>
        <strain evidence="2">ATCC 50377</strain>
    </source>
</reference>
<accession>V6LRC5</accession>
<dbReference type="Proteomes" id="UP000018208">
    <property type="component" value="Unassembled WGS sequence"/>
</dbReference>
<dbReference type="AlphaFoldDB" id="V6LRC5"/>
<dbReference type="VEuPathDB" id="GiardiaDB:SS50377_27364"/>
<proteinExistence type="predicted"/>
<dbReference type="EMBL" id="KI546139">
    <property type="protein sequence ID" value="EST43334.1"/>
    <property type="molecule type" value="Genomic_DNA"/>
</dbReference>
<reference evidence="1 2" key="1">
    <citation type="journal article" date="2014" name="PLoS Genet.">
        <title>The Genome of Spironucleus salmonicida Highlights a Fish Pathogen Adapted to Fluctuating Environments.</title>
        <authorList>
            <person name="Xu F."/>
            <person name="Jerlstrom-Hultqvist J."/>
            <person name="Einarsson E."/>
            <person name="Astvaldsson A."/>
            <person name="Svard S.G."/>
            <person name="Andersson J.O."/>
        </authorList>
    </citation>
    <scope>NUCLEOTIDE SEQUENCE</scope>
    <source>
        <strain evidence="2">ATCC 50377</strain>
    </source>
</reference>
<evidence type="ECO:0000313" key="2">
    <source>
        <dbReference type="EMBL" id="KAH0571069.1"/>
    </source>
</evidence>
<protein>
    <submittedName>
        <fullName evidence="1">Uncharacterized protein</fullName>
    </submittedName>
</protein>
<organism evidence="1">
    <name type="scientific">Spironucleus salmonicida</name>
    <dbReference type="NCBI Taxonomy" id="348837"/>
    <lineage>
        <taxon>Eukaryota</taxon>
        <taxon>Metamonada</taxon>
        <taxon>Diplomonadida</taxon>
        <taxon>Hexamitidae</taxon>
        <taxon>Hexamitinae</taxon>
        <taxon>Spironucleus</taxon>
    </lineage>
</organism>
<dbReference type="EMBL" id="AUWU02000007">
    <property type="protein sequence ID" value="KAH0571069.1"/>
    <property type="molecule type" value="Genomic_DNA"/>
</dbReference>
<evidence type="ECO:0000313" key="1">
    <source>
        <dbReference type="EMBL" id="EST43334.1"/>
    </source>
</evidence>
<name>V6LRC5_9EUKA</name>
<evidence type="ECO:0000313" key="3">
    <source>
        <dbReference type="Proteomes" id="UP000018208"/>
    </source>
</evidence>
<sequence>MGCLVSIPSDDILFLMKEPKEKDTLPPWMIGEEGDTIQPLPVNPQKSKQCQPNQTILLCMDQPDSAQPFEMLQQPQLEDCSKLGMFDNQSVDYKSVVWNYTKKTKFDQDICNINLLKDEMGIESIHEEDSCGTSEQQ</sequence>
<gene>
    <name evidence="1" type="ORF">SS50377_17011</name>
    <name evidence="2" type="ORF">SS50377_27364</name>
</gene>
<keyword evidence="3" id="KW-1185">Reference proteome</keyword>